<organism evidence="2 3">
    <name type="scientific">Leersia perrieri</name>
    <dbReference type="NCBI Taxonomy" id="77586"/>
    <lineage>
        <taxon>Eukaryota</taxon>
        <taxon>Viridiplantae</taxon>
        <taxon>Streptophyta</taxon>
        <taxon>Embryophyta</taxon>
        <taxon>Tracheophyta</taxon>
        <taxon>Spermatophyta</taxon>
        <taxon>Magnoliopsida</taxon>
        <taxon>Liliopsida</taxon>
        <taxon>Poales</taxon>
        <taxon>Poaceae</taxon>
        <taxon>BOP clade</taxon>
        <taxon>Oryzoideae</taxon>
        <taxon>Oryzeae</taxon>
        <taxon>Oryzinae</taxon>
        <taxon>Leersia</taxon>
    </lineage>
</organism>
<sequence length="659" mass="72350">MWAAAAAAGKTFWMVDMEKKREKLVAGLTRRHMIRSGSSSSSSPTGAGADSNKNMSEGGDHHNLIRRQNKGKDKALKWRLSNTDMDRKGEQVGSGGDYDDTVLSSLTTASFSSLISRKRVKSLGKVAEDCDAIDPPVPRKLRSAINKRANQTVSTSPRHVKKRRHLSAITSQTSLMDCETRCDAISLANHFSKEEEVVVDALLSLSQIPLLCELPPDRAMAEHSLDVNVASVSCSPGATKEDEKITALPTAGNEVANQPAPNHEPVERTANVPQINHVPSDATCNNISPILSKDGQKHDISLKVVTNLLSPSNDDNNSSRKQLKVQFDNCTVYPAKTVAPRSLVNSKKPDFLVHDRKHVKNNIAQEIVPLVQSSQPCTSHRPSTNTLASCNNNATETAKGTGKHESLSLVNKNGAPSKTWKRSITHVYMCHLIQMHLDKEKASQNQVKPEEICHNHISRSPNGSTVSKNGAQDEKFYAVHFDVRLPVQPSSGVCDPTAVRQKMVAGNFLNLPTSAALPAVQHVQYLHPQIAPRGAMPYPIQHLPYSRGNLTHTALLQQQMPQYMCNPSLPASPAVMKIQQLMPSQHQQQMWQFQFPQYHPRPDPAAMSAAAWQQSSRLHDVSSLRPVPLLPAPPPPPQMEVFCAPFHGGSRQPPQLRLI</sequence>
<name>A0A0D9VBH5_9ORYZ</name>
<proteinExistence type="predicted"/>
<feature type="region of interest" description="Disordered" evidence="1">
    <location>
        <begin position="374"/>
        <end position="410"/>
    </location>
</feature>
<dbReference type="PANTHER" id="PTHR34792">
    <property type="entry name" value="OS02G0121500 PROTEIN"/>
    <property type="match status" value="1"/>
</dbReference>
<accession>A0A0D9VBH5</accession>
<dbReference type="Gramene" id="LPERR02G01410.1">
    <property type="protein sequence ID" value="LPERR02G01410.1"/>
    <property type="gene ID" value="LPERR02G01410"/>
</dbReference>
<dbReference type="eggNOG" id="ENOG502R7HQ">
    <property type="taxonomic scope" value="Eukaryota"/>
</dbReference>
<feature type="region of interest" description="Disordered" evidence="1">
    <location>
        <begin position="29"/>
        <end position="97"/>
    </location>
</feature>
<dbReference type="PANTHER" id="PTHR34792:SF1">
    <property type="entry name" value="OS02G0121500 PROTEIN"/>
    <property type="match status" value="1"/>
</dbReference>
<dbReference type="HOGENOM" id="CLU_027995_0_0_1"/>
<dbReference type="EnsemblPlants" id="LPERR02G01410.1">
    <property type="protein sequence ID" value="LPERR02G01410.1"/>
    <property type="gene ID" value="LPERR02G01410"/>
</dbReference>
<keyword evidence="3" id="KW-1185">Reference proteome</keyword>
<reference evidence="2" key="3">
    <citation type="submission" date="2015-04" db="UniProtKB">
        <authorList>
            <consortium name="EnsemblPlants"/>
        </authorList>
    </citation>
    <scope>IDENTIFICATION</scope>
</reference>
<evidence type="ECO:0000313" key="3">
    <source>
        <dbReference type="Proteomes" id="UP000032180"/>
    </source>
</evidence>
<reference evidence="2 3" key="1">
    <citation type="submission" date="2012-08" db="EMBL/GenBank/DDBJ databases">
        <title>Oryza genome evolution.</title>
        <authorList>
            <person name="Wing R.A."/>
        </authorList>
    </citation>
    <scope>NUCLEOTIDE SEQUENCE</scope>
</reference>
<evidence type="ECO:0000256" key="1">
    <source>
        <dbReference type="SAM" id="MobiDB-lite"/>
    </source>
</evidence>
<dbReference type="InterPro" id="IPR040305">
    <property type="entry name" value="At1g75730-like"/>
</dbReference>
<dbReference type="AlphaFoldDB" id="A0A0D9VBH5"/>
<dbReference type="Proteomes" id="UP000032180">
    <property type="component" value="Chromosome 2"/>
</dbReference>
<reference evidence="3" key="2">
    <citation type="submission" date="2013-12" db="EMBL/GenBank/DDBJ databases">
        <authorList>
            <person name="Yu Y."/>
            <person name="Lee S."/>
            <person name="de Baynast K."/>
            <person name="Wissotski M."/>
            <person name="Liu L."/>
            <person name="Talag J."/>
            <person name="Goicoechea J."/>
            <person name="Angelova A."/>
            <person name="Jetty R."/>
            <person name="Kudrna D."/>
            <person name="Golser W."/>
            <person name="Rivera L."/>
            <person name="Zhang J."/>
            <person name="Wing R."/>
        </authorList>
    </citation>
    <scope>NUCLEOTIDE SEQUENCE</scope>
</reference>
<feature type="compositionally biased region" description="Polar residues" evidence="1">
    <location>
        <begin position="374"/>
        <end position="398"/>
    </location>
</feature>
<evidence type="ECO:0000313" key="2">
    <source>
        <dbReference type="EnsemblPlants" id="LPERR02G01410.1"/>
    </source>
</evidence>
<protein>
    <submittedName>
        <fullName evidence="2">Uncharacterized protein</fullName>
    </submittedName>
</protein>